<gene>
    <name evidence="2" type="ORF">GCL60_11985</name>
</gene>
<dbReference type="RefSeq" id="WP_153420965.1">
    <property type="nucleotide sequence ID" value="NZ_WFLM01000004.1"/>
</dbReference>
<dbReference type="OrthoDB" id="9806180at2"/>
<protein>
    <submittedName>
        <fullName evidence="2">Alpha/beta hydrolase fold domain-containing protein</fullName>
    </submittedName>
</protein>
<dbReference type="EMBL" id="WFLM01000004">
    <property type="protein sequence ID" value="KAB8037887.1"/>
    <property type="molecule type" value="Genomic_DNA"/>
</dbReference>
<sequence length="95" mass="10593">MHGSAFKFGSKTDQIQNFKYYLEREIAIAIINNRLSGEAHFPATVQNEKAAVRWLKANTKKYQFNSSSIGVFRNSAAANIASILGTTSHIIKFNV</sequence>
<evidence type="ECO:0000259" key="1">
    <source>
        <dbReference type="Pfam" id="PF20434"/>
    </source>
</evidence>
<organism evidence="2 3">
    <name type="scientific">Silvanigrella paludirubra</name>
    <dbReference type="NCBI Taxonomy" id="2499159"/>
    <lineage>
        <taxon>Bacteria</taxon>
        <taxon>Pseudomonadati</taxon>
        <taxon>Bdellovibrionota</taxon>
        <taxon>Oligoflexia</taxon>
        <taxon>Silvanigrellales</taxon>
        <taxon>Silvanigrellaceae</taxon>
        <taxon>Silvanigrella</taxon>
    </lineage>
</organism>
<dbReference type="SUPFAM" id="SSF53474">
    <property type="entry name" value="alpha/beta-Hydrolases"/>
    <property type="match status" value="1"/>
</dbReference>
<dbReference type="InterPro" id="IPR029058">
    <property type="entry name" value="AB_hydrolase_fold"/>
</dbReference>
<dbReference type="GO" id="GO:0016787">
    <property type="term" value="F:hydrolase activity"/>
    <property type="evidence" value="ECO:0007669"/>
    <property type="project" value="UniProtKB-KW"/>
</dbReference>
<dbReference type="Gene3D" id="3.40.50.1820">
    <property type="entry name" value="alpha/beta hydrolase"/>
    <property type="match status" value="1"/>
</dbReference>
<reference evidence="2 3" key="1">
    <citation type="submission" date="2019-10" db="EMBL/GenBank/DDBJ databases">
        <title>New species of Slilvanegrellaceae.</title>
        <authorList>
            <person name="Pitt A."/>
            <person name="Hahn M.W."/>
        </authorList>
    </citation>
    <scope>NUCLEOTIDE SEQUENCE [LARGE SCALE GENOMIC DNA]</scope>
    <source>
        <strain evidence="2 3">SP-Ram-0.45-NSY-1</strain>
    </source>
</reference>
<dbReference type="AlphaFoldDB" id="A0A6N6VWS4"/>
<keyword evidence="2" id="KW-0378">Hydrolase</keyword>
<comment type="caution">
    <text evidence="2">The sequence shown here is derived from an EMBL/GenBank/DDBJ whole genome shotgun (WGS) entry which is preliminary data.</text>
</comment>
<evidence type="ECO:0000313" key="3">
    <source>
        <dbReference type="Proteomes" id="UP000437748"/>
    </source>
</evidence>
<dbReference type="Pfam" id="PF20434">
    <property type="entry name" value="BD-FAE"/>
    <property type="match status" value="1"/>
</dbReference>
<proteinExistence type="predicted"/>
<keyword evidence="3" id="KW-1185">Reference proteome</keyword>
<accession>A0A6N6VWS4</accession>
<feature type="domain" description="BD-FAE-like" evidence="1">
    <location>
        <begin position="2"/>
        <end position="90"/>
    </location>
</feature>
<dbReference type="Proteomes" id="UP000437748">
    <property type="component" value="Unassembled WGS sequence"/>
</dbReference>
<dbReference type="InterPro" id="IPR049492">
    <property type="entry name" value="BD-FAE-like_dom"/>
</dbReference>
<evidence type="ECO:0000313" key="2">
    <source>
        <dbReference type="EMBL" id="KAB8037887.1"/>
    </source>
</evidence>
<name>A0A6N6VWS4_9BACT</name>